<dbReference type="PANTHER" id="PTHR12558:SF13">
    <property type="entry name" value="CELL DIVISION CYCLE PROTEIN 27 HOMOLOG"/>
    <property type="match status" value="1"/>
</dbReference>
<organism evidence="10 11">
    <name type="scientific">Bordetella ansorpii</name>
    <dbReference type="NCBI Taxonomy" id="288768"/>
    <lineage>
        <taxon>Bacteria</taxon>
        <taxon>Pseudomonadati</taxon>
        <taxon>Pseudomonadota</taxon>
        <taxon>Betaproteobacteria</taxon>
        <taxon>Burkholderiales</taxon>
        <taxon>Alcaligenaceae</taxon>
        <taxon>Bordetella</taxon>
    </lineage>
</organism>
<dbReference type="Pfam" id="PF14559">
    <property type="entry name" value="TPR_19"/>
    <property type="match status" value="4"/>
</dbReference>
<evidence type="ECO:0000256" key="7">
    <source>
        <dbReference type="SAM" id="MobiDB-lite"/>
    </source>
</evidence>
<dbReference type="InterPro" id="IPR019734">
    <property type="entry name" value="TPR_rpt"/>
</dbReference>
<evidence type="ECO:0000256" key="4">
    <source>
        <dbReference type="ARBA" id="ARBA00022803"/>
    </source>
</evidence>
<dbReference type="GO" id="GO:0019867">
    <property type="term" value="C:outer membrane"/>
    <property type="evidence" value="ECO:0007669"/>
    <property type="project" value="InterPro"/>
</dbReference>
<evidence type="ECO:0000313" key="10">
    <source>
        <dbReference type="EMBL" id="SAI66768.1"/>
    </source>
</evidence>
<evidence type="ECO:0000256" key="8">
    <source>
        <dbReference type="SAM" id="SignalP"/>
    </source>
</evidence>
<gene>
    <name evidence="10" type="primary">bscS_1</name>
    <name evidence="10" type="ORF">SAMEA3906486_01140</name>
</gene>
<dbReference type="Gene3D" id="1.25.40.10">
    <property type="entry name" value="Tetratricopeptide repeat domain"/>
    <property type="match status" value="4"/>
</dbReference>
<evidence type="ECO:0000256" key="5">
    <source>
        <dbReference type="ARBA" id="ARBA00022916"/>
    </source>
</evidence>
<feature type="repeat" description="TPR" evidence="6">
    <location>
        <begin position="739"/>
        <end position="772"/>
    </location>
</feature>
<dbReference type="STRING" id="288768.SAMEA3906486_01140"/>
<dbReference type="PANTHER" id="PTHR12558">
    <property type="entry name" value="CELL DIVISION CYCLE 16,23,27"/>
    <property type="match status" value="1"/>
</dbReference>
<evidence type="ECO:0000256" key="2">
    <source>
        <dbReference type="ARBA" id="ARBA00022729"/>
    </source>
</evidence>
<dbReference type="PROSITE" id="PS50005">
    <property type="entry name" value="TPR"/>
    <property type="match status" value="2"/>
</dbReference>
<dbReference type="GO" id="GO:0030244">
    <property type="term" value="P:cellulose biosynthetic process"/>
    <property type="evidence" value="ECO:0007669"/>
    <property type="project" value="UniProtKB-KW"/>
</dbReference>
<dbReference type="UniPathway" id="UPA00694"/>
<feature type="chain" id="PRO_5007615991" evidence="8">
    <location>
        <begin position="26"/>
        <end position="1386"/>
    </location>
</feature>
<dbReference type="SMART" id="SM00028">
    <property type="entry name" value="TPR"/>
    <property type="match status" value="10"/>
</dbReference>
<dbReference type="InterPro" id="IPR003921">
    <property type="entry name" value="Cell_synth_C"/>
</dbReference>
<evidence type="ECO:0000313" key="11">
    <source>
        <dbReference type="Proteomes" id="UP000076848"/>
    </source>
</evidence>
<keyword evidence="5" id="KW-0135">Cellulose biosynthesis</keyword>
<dbReference type="RefSeq" id="WP_066124607.1">
    <property type="nucleotide sequence ID" value="NZ_FKIF01000002.1"/>
</dbReference>
<dbReference type="InterPro" id="IPR008410">
    <property type="entry name" value="BCSC_C"/>
</dbReference>
<feature type="region of interest" description="Disordered" evidence="7">
    <location>
        <begin position="895"/>
        <end position="951"/>
    </location>
</feature>
<dbReference type="Pfam" id="PF05420">
    <property type="entry name" value="BCSC_C"/>
    <property type="match status" value="1"/>
</dbReference>
<accession>A0A157S8L3</accession>
<evidence type="ECO:0000259" key="9">
    <source>
        <dbReference type="Pfam" id="PF05420"/>
    </source>
</evidence>
<sequence length="1386" mass="147804">MSARRHTVVLGLLAAALAHPAAAWAQQDDASRTLVEQGRYWRAQGKPEQAAQAWQKLLLIDPRQPEALYGMAAIAIDRKQLTQARDYLTRLRAAAPDSRFVPQLEQDLNLAVDPGRSALEKARLMAQDAANRNDIPGMGAAIAQYDLALGGKTPQGDVGREYYNYLGYTDGGLERAIQGLRRLDSQQPGNPSIQLQLAQHMARNERTRAEGIRRLQQLSTRSDIGGAAAEFWRASLSWLGAPRPEDKPLFEAYLASHPDDADIRAQMQQTRPAAPAQLARGAGDSVPVAMALDPVLARGYAALRRGDMVDAEREFTAKLQTSPNNADALGGLGVVRMRQNNLPEAERLLTRAVSRPGGANWGKSLNSARYWNLYNQGTAALAANDAASARRLFEQATRLDPREPAGRNGLARAYAAQGDLTSAEKTYRAVLASDKSNTEALGGLVGVLGQTGRSEQAMQLVNGMSASQRADLGDLPQLRAAVAAGRAKAAEQRGDSEGARLALEDALRDDPNNPWIRLDLARQYLEKGQRTEARGIVDGLLASHPDMPDALYASALLSMQMGESAKAQETLARIPESARTPAMAATEMQVGVQMQALRAAEVGRAGHPEEARAMLARLESSAGRNPALIGTIAQAYVDAGDTARGMSLMRQLQSGPGGSRPDALLPYAGLLLKTEQDVEAARVLRQIQAQPLTPDQARQQEDLVMLYTVRQADLLRQRGQLANAYDTLSPVLNKRPNDPLAVGTLARMYADSGDNAKALDLYRQLVEREPNNANLLLGAAQVAAQGQDSRYADETLERAVAAAPDDPDILAGAARVYRMRGKSGKALDLLAQAIKVKEARGQTQLAMADTQPAAYDNPFAGRTSQYSVPYEGMQESYPAVAPGRQPPTVELLAVPSPRPVGDAPPSAPLAPPQRNAPSAIVQPVVATREPPGPSAKRAVAAGTAGPGSQDLLVGRPGSASQSITVPRTVATAPARAAQPADSPSDLRAMQNELQDLRAERSPQILAGAFAQSNNGQPGTSKLTMMQQPVEARLPLGEGKLSLRATPVQLNARSVRDDMVSRSQFGGGPVAALAQQAGATGGPGAQKDSGVGLSIGYETNRLKADIGTTPLGFLKSNVVGGVEIKGSIDPKAGTWYSAGASRRAVTDSLASFAGARDARTGDTWGGVTATGVQGQIGIDRPTHGVYGYGSWQSLNGRNVASNTRTEIGGGSYVYLHRDKDSLLTAGVNVGGTFYRNNQRFATYGNGGYFSPQEFYSLSLPVTWAQRSDRFSYKVQGSVGVQHFRESNAKYFPTSGERQRVAALSAGAAGLNDGAVYPGQSKTGVGYNLGATGEYQLSKNLHVGATVSMDNASDYRQVAGGLYLRYSFYPQKQSMELPVVPYRSPYSR</sequence>
<dbReference type="InterPro" id="IPR011990">
    <property type="entry name" value="TPR-like_helical_dom_sf"/>
</dbReference>
<keyword evidence="4 6" id="KW-0802">TPR repeat</keyword>
<reference evidence="10 11" key="1">
    <citation type="submission" date="2016-04" db="EMBL/GenBank/DDBJ databases">
        <authorList>
            <consortium name="Pathogen Informatics"/>
        </authorList>
    </citation>
    <scope>NUCLEOTIDE SEQUENCE [LARGE SCALE GENOMIC DNA]</scope>
    <source>
        <strain evidence="10 11">H050680373</strain>
    </source>
</reference>
<proteinExistence type="predicted"/>
<dbReference type="SUPFAM" id="SSF48452">
    <property type="entry name" value="TPR-like"/>
    <property type="match status" value="3"/>
</dbReference>
<comment type="pathway">
    <text evidence="1">Glycan metabolism; bacterial cellulose biosynthesis.</text>
</comment>
<feature type="domain" description="Cellulose synthase operon C C-terminal" evidence="9">
    <location>
        <begin position="1020"/>
        <end position="1366"/>
    </location>
</feature>
<keyword evidence="2 8" id="KW-0732">Signal</keyword>
<feature type="repeat" description="TPR" evidence="6">
    <location>
        <begin position="31"/>
        <end position="64"/>
    </location>
</feature>
<dbReference type="OrthoDB" id="174989at2"/>
<dbReference type="Pfam" id="PF13432">
    <property type="entry name" value="TPR_16"/>
    <property type="match status" value="1"/>
</dbReference>
<feature type="signal peptide" evidence="8">
    <location>
        <begin position="1"/>
        <end position="25"/>
    </location>
</feature>
<evidence type="ECO:0000256" key="3">
    <source>
        <dbReference type="ARBA" id="ARBA00022737"/>
    </source>
</evidence>
<dbReference type="EMBL" id="FKIF01000002">
    <property type="protein sequence ID" value="SAI66768.1"/>
    <property type="molecule type" value="Genomic_DNA"/>
</dbReference>
<protein>
    <submittedName>
        <fullName evidence="10">Cellulose synthase protein C</fullName>
    </submittedName>
</protein>
<dbReference type="Proteomes" id="UP000076848">
    <property type="component" value="Unassembled WGS sequence"/>
</dbReference>
<evidence type="ECO:0000256" key="6">
    <source>
        <dbReference type="PROSITE-ProRule" id="PRU00339"/>
    </source>
</evidence>
<evidence type="ECO:0000256" key="1">
    <source>
        <dbReference type="ARBA" id="ARBA00005186"/>
    </source>
</evidence>
<name>A0A157S8L3_9BORD</name>
<keyword evidence="11" id="KW-1185">Reference proteome</keyword>
<keyword evidence="3" id="KW-0677">Repeat</keyword>
<dbReference type="PRINTS" id="PR01441">
    <property type="entry name" value="CELLSNTHASEC"/>
</dbReference>
<dbReference type="GO" id="GO:0006011">
    <property type="term" value="P:UDP-alpha-D-glucose metabolic process"/>
    <property type="evidence" value="ECO:0007669"/>
    <property type="project" value="InterPro"/>
</dbReference>